<sequence>MTVQAETAAAPEGGLKTADLARLDDAELAALAAAARTVREVEADLTARGGNVVARLLAEADDGFYEWDHYPDGDAYDAESESQYFYHAHAADQRFPGEHGHFHSFVRPFGLSHLLPDDAPPPPTALTHLIAVSVDIEGRATRLFTTNRWVTAERWYPAATAVRLLANFEMRGDTPAPEVNAWLTALLRLYRADIAALMTARDSRLAAGGGVVTEGALDDRALEVTSLQEIDVPARVQAVEAEAARRGL</sequence>
<name>A0ABS1D9Y4_9PROT</name>
<keyword evidence="3" id="KW-1185">Reference proteome</keyword>
<feature type="domain" description="DUF6969" evidence="1">
    <location>
        <begin position="33"/>
        <end position="230"/>
    </location>
</feature>
<comment type="caution">
    <text evidence="2">The sequence shown here is derived from an EMBL/GenBank/DDBJ whole genome shotgun (WGS) entry which is preliminary data.</text>
</comment>
<accession>A0ABS1D9Y4</accession>
<reference evidence="2 3" key="1">
    <citation type="journal article" date="2020" name="Microorganisms">
        <title>Osmotic Adaptation and Compatible Solute Biosynthesis of Phototrophic Bacteria as Revealed from Genome Analyses.</title>
        <authorList>
            <person name="Imhoff J.F."/>
            <person name="Rahn T."/>
            <person name="Kunzel S."/>
            <person name="Keller A."/>
            <person name="Neulinger S.C."/>
        </authorList>
    </citation>
    <scope>NUCLEOTIDE SEQUENCE [LARGE SCALE GENOMIC DNA]</scope>
    <source>
        <strain evidence="2 3">DSM 9895</strain>
    </source>
</reference>
<dbReference type="EMBL" id="NRRL01000002">
    <property type="protein sequence ID" value="MBK1666791.1"/>
    <property type="molecule type" value="Genomic_DNA"/>
</dbReference>
<evidence type="ECO:0000259" key="1">
    <source>
        <dbReference type="Pfam" id="PF22308"/>
    </source>
</evidence>
<evidence type="ECO:0000313" key="3">
    <source>
        <dbReference type="Proteomes" id="UP001296873"/>
    </source>
</evidence>
<protein>
    <recommendedName>
        <fullName evidence="1">DUF6969 domain-containing protein</fullName>
    </recommendedName>
</protein>
<evidence type="ECO:0000313" key="2">
    <source>
        <dbReference type="EMBL" id="MBK1666791.1"/>
    </source>
</evidence>
<dbReference type="Pfam" id="PF22308">
    <property type="entry name" value="DUF6969"/>
    <property type="match status" value="1"/>
</dbReference>
<gene>
    <name evidence="2" type="ORF">CKO28_01875</name>
</gene>
<organism evidence="2 3">
    <name type="scientific">Rhodovibrio sodomensis</name>
    <dbReference type="NCBI Taxonomy" id="1088"/>
    <lineage>
        <taxon>Bacteria</taxon>
        <taxon>Pseudomonadati</taxon>
        <taxon>Pseudomonadota</taxon>
        <taxon>Alphaproteobacteria</taxon>
        <taxon>Rhodospirillales</taxon>
        <taxon>Rhodovibrionaceae</taxon>
        <taxon>Rhodovibrio</taxon>
    </lineage>
</organism>
<proteinExistence type="predicted"/>
<dbReference type="InterPro" id="IPR054242">
    <property type="entry name" value="DUF6969"/>
</dbReference>
<dbReference type="Proteomes" id="UP001296873">
    <property type="component" value="Unassembled WGS sequence"/>
</dbReference>